<evidence type="ECO:0000259" key="2">
    <source>
        <dbReference type="PROSITE" id="PS00028"/>
    </source>
</evidence>
<accession>A0AAD9T400</accession>
<dbReference type="InterPro" id="IPR013087">
    <property type="entry name" value="Znf_C2H2_type"/>
</dbReference>
<feature type="compositionally biased region" description="Low complexity" evidence="1">
    <location>
        <begin position="669"/>
        <end position="679"/>
    </location>
</feature>
<feature type="region of interest" description="Disordered" evidence="1">
    <location>
        <begin position="590"/>
        <end position="657"/>
    </location>
</feature>
<name>A0AAD9T400_9HELO</name>
<comment type="caution">
    <text evidence="3">The sequence shown here is derived from an EMBL/GenBank/DDBJ whole genome shotgun (WGS) entry which is preliminary data.</text>
</comment>
<dbReference type="InterPro" id="IPR056437">
    <property type="entry name" value="Znf-C2H2_ZNF598/HEL2"/>
</dbReference>
<dbReference type="Pfam" id="PF23202">
    <property type="entry name" value="PAH_ZNF598"/>
    <property type="match status" value="1"/>
</dbReference>
<feature type="compositionally biased region" description="Low complexity" evidence="1">
    <location>
        <begin position="609"/>
        <end position="641"/>
    </location>
</feature>
<dbReference type="GO" id="GO:0072344">
    <property type="term" value="P:rescue of stalled ribosome"/>
    <property type="evidence" value="ECO:0007669"/>
    <property type="project" value="InterPro"/>
</dbReference>
<dbReference type="EMBL" id="JAUBYV010000003">
    <property type="protein sequence ID" value="KAK2628252.1"/>
    <property type="molecule type" value="Genomic_DNA"/>
</dbReference>
<dbReference type="Pfam" id="PF23230">
    <property type="entry name" value="zf-C2H2_13"/>
    <property type="match status" value="1"/>
</dbReference>
<evidence type="ECO:0000313" key="4">
    <source>
        <dbReference type="Proteomes" id="UP001285354"/>
    </source>
</evidence>
<protein>
    <recommendedName>
        <fullName evidence="2">C2H2-type domain-containing protein</fullName>
    </recommendedName>
</protein>
<gene>
    <name evidence="3" type="ORF">QTJ16_002898</name>
</gene>
<sequence>MSTGGSTQTGGVTEFPSRPRGGGRGRGQGRSQGRGPRGDDSSNGENAQREYRGQRKGSRGGGQNQDQRARGVTEPQNQGQIMGSGAVLANVNPTLRPANAADLTARYKHPEAAQREEGQVEEDVDAETPAPFVIFTDDKQKRFEDFTGADTPRVDNINGIRYESSEIEDDSRLLLRFNCPDGHCDVACISWPDLHRHARSAHKRKICDLCSKHKKIFTHEHELFTDAELSRHMKKGDDSPGAVDQSGFKGHPLCSFCGTRFYSDDELYVHCREAHERCHVCDAVSGGVPQYFLNYDAVYAHMVKDHFVCREPECLEKKFVAFGSELDLKAHQLSEHGNSLSKDVRRDARVVDISSFDYRAPYVQERRAGGTQREQREGRGRGRGRGRDPNADPIPASSAQPLRRDEQAFQRQMAIQSAQSITPRTFGGQLTPNSTPAQSRVAPVAMATPQPSANVIAATSAPQVSPPSLTPQDQARKLRHGAVVERASGLLHKDQAKLTQFRNLISSFQKNEITAPVLIDSFFALFLETTPTALGTLIREVADLFEDPNKAGAIRAAWSNWRAINDDYPSLPAASSNSSSAIPLNWAVTSSGSSSAAKPKTSRVLKLKSSTAQSSRSSVSQNRSWGTASNASSSSATTSSTPFPGLPSPASRPSAPAGKISTVSWVASSSAPNSASGSAQPTPPSSRPASRNVGKDNSAFPALPPAAKPQSSIFGYGKGMVRRDNGLGTTTNAWAAGASASSSLENNGMEESEDLGGKGKGKKKGKKLLVAWG</sequence>
<dbReference type="GO" id="GO:0061630">
    <property type="term" value="F:ubiquitin protein ligase activity"/>
    <property type="evidence" value="ECO:0007669"/>
    <property type="project" value="InterPro"/>
</dbReference>
<dbReference type="PANTHER" id="PTHR22938:SF0">
    <property type="entry name" value="E3 UBIQUITIN-PROTEIN LIGASE ZNF598"/>
    <property type="match status" value="1"/>
</dbReference>
<dbReference type="GO" id="GO:0016567">
    <property type="term" value="P:protein ubiquitination"/>
    <property type="evidence" value="ECO:0007669"/>
    <property type="project" value="TreeGrafter"/>
</dbReference>
<feature type="region of interest" description="Disordered" evidence="1">
    <location>
        <begin position="669"/>
        <end position="715"/>
    </location>
</feature>
<evidence type="ECO:0000313" key="3">
    <source>
        <dbReference type="EMBL" id="KAK2628252.1"/>
    </source>
</evidence>
<evidence type="ECO:0000256" key="1">
    <source>
        <dbReference type="SAM" id="MobiDB-lite"/>
    </source>
</evidence>
<feature type="compositionally biased region" description="Low complexity" evidence="1">
    <location>
        <begin position="1"/>
        <end position="13"/>
    </location>
</feature>
<dbReference type="PROSITE" id="PS00028">
    <property type="entry name" value="ZINC_FINGER_C2H2_1"/>
    <property type="match status" value="2"/>
</dbReference>
<feature type="compositionally biased region" description="Basic and acidic residues" evidence="1">
    <location>
        <begin position="364"/>
        <end position="390"/>
    </location>
</feature>
<feature type="domain" description="C2H2-type" evidence="2">
    <location>
        <begin position="179"/>
        <end position="202"/>
    </location>
</feature>
<keyword evidence="4" id="KW-1185">Reference proteome</keyword>
<organism evidence="3 4">
    <name type="scientific">Diplocarpon rosae</name>
    <dbReference type="NCBI Taxonomy" id="946125"/>
    <lineage>
        <taxon>Eukaryota</taxon>
        <taxon>Fungi</taxon>
        <taxon>Dikarya</taxon>
        <taxon>Ascomycota</taxon>
        <taxon>Pezizomycotina</taxon>
        <taxon>Leotiomycetes</taxon>
        <taxon>Helotiales</taxon>
        <taxon>Drepanopezizaceae</taxon>
        <taxon>Diplocarpon</taxon>
    </lineage>
</organism>
<dbReference type="GO" id="GO:0043022">
    <property type="term" value="F:ribosome binding"/>
    <property type="evidence" value="ECO:0007669"/>
    <property type="project" value="TreeGrafter"/>
</dbReference>
<dbReference type="Proteomes" id="UP001285354">
    <property type="component" value="Unassembled WGS sequence"/>
</dbReference>
<dbReference type="SMART" id="SM00355">
    <property type="entry name" value="ZnF_C2H2"/>
    <property type="match status" value="4"/>
</dbReference>
<dbReference type="InterPro" id="IPR057634">
    <property type="entry name" value="PAH_ZNF598/HEL2"/>
</dbReference>
<feature type="compositionally biased region" description="Low complexity" evidence="1">
    <location>
        <begin position="648"/>
        <end position="657"/>
    </location>
</feature>
<feature type="compositionally biased region" description="Gly residues" evidence="1">
    <location>
        <begin position="20"/>
        <end position="32"/>
    </location>
</feature>
<feature type="compositionally biased region" description="Low complexity" evidence="1">
    <location>
        <begin position="737"/>
        <end position="747"/>
    </location>
</feature>
<dbReference type="InterPro" id="IPR044288">
    <property type="entry name" value="ZNF598/HEL2"/>
</dbReference>
<proteinExistence type="predicted"/>
<dbReference type="PANTHER" id="PTHR22938">
    <property type="entry name" value="ZINC FINGER PROTEIN 598"/>
    <property type="match status" value="1"/>
</dbReference>
<feature type="domain" description="C2H2-type" evidence="2">
    <location>
        <begin position="254"/>
        <end position="275"/>
    </location>
</feature>
<feature type="region of interest" description="Disordered" evidence="1">
    <location>
        <begin position="362"/>
        <end position="414"/>
    </location>
</feature>
<feature type="region of interest" description="Disordered" evidence="1">
    <location>
        <begin position="1"/>
        <end position="80"/>
    </location>
</feature>
<reference evidence="3" key="1">
    <citation type="submission" date="2023-06" db="EMBL/GenBank/DDBJ databases">
        <title>Draft genome of Marssonina rosae.</title>
        <authorList>
            <person name="Cheng Q."/>
        </authorList>
    </citation>
    <scope>NUCLEOTIDE SEQUENCE</scope>
    <source>
        <strain evidence="3">R4</strain>
    </source>
</reference>
<feature type="region of interest" description="Disordered" evidence="1">
    <location>
        <begin position="737"/>
        <end position="773"/>
    </location>
</feature>
<dbReference type="AlphaFoldDB" id="A0AAD9T400"/>